<dbReference type="Pfam" id="PF09587">
    <property type="entry name" value="PGA_cap"/>
    <property type="match status" value="1"/>
</dbReference>
<keyword evidence="3" id="KW-1185">Reference proteome</keyword>
<sequence>MKKGFLLLLILTILINGVPIQAEEVNQSENLTITLVGDLLMDGSVRRQIEKNGLGYPWEMVKEYFQESELTIGNLETSITTRGTKWPDKQFNFRSHPNNLKAMKEAGIDVVTLANNHTLDFGYEGLLDTLRHLDKYEIQHAGGGKNKKEAIEGTIIERNGLKIGVLSFSRVVPDVRWYATSKRAGIVGAYDPHIEEVLNRVKEMKEEADIVILSVHWGIERSTVPRKQEIQLARKAIDAGADIIMGHHPHVLQGIEIYKGKPIIYSLGNFVFGSRDQLTSTTMIAQININEKNIDNIEIIPCSIVNGRPIPLTGNKRVEKIDYINTLSKDFKTKINKEGIIKINKQ</sequence>
<evidence type="ECO:0000259" key="1">
    <source>
        <dbReference type="SMART" id="SM00854"/>
    </source>
</evidence>
<name>A0ABS6E8L3_9FIRM</name>
<dbReference type="CDD" id="cd07381">
    <property type="entry name" value="MPP_CapA"/>
    <property type="match status" value="1"/>
</dbReference>
<dbReference type="Proteomes" id="UP000749471">
    <property type="component" value="Unassembled WGS sequence"/>
</dbReference>
<dbReference type="EMBL" id="JAHLPM010000013">
    <property type="protein sequence ID" value="MBU5439246.1"/>
    <property type="molecule type" value="Genomic_DNA"/>
</dbReference>
<protein>
    <submittedName>
        <fullName evidence="2">CapA family protein</fullName>
    </submittedName>
</protein>
<accession>A0ABS6E8L3</accession>
<evidence type="ECO:0000313" key="2">
    <source>
        <dbReference type="EMBL" id="MBU5439246.1"/>
    </source>
</evidence>
<dbReference type="InterPro" id="IPR019079">
    <property type="entry name" value="Capsule_synth_CapA"/>
</dbReference>
<dbReference type="SMART" id="SM00854">
    <property type="entry name" value="PGA_cap"/>
    <property type="match status" value="1"/>
</dbReference>
<gene>
    <name evidence="2" type="ORF">KQI42_14580</name>
</gene>
<comment type="caution">
    <text evidence="2">The sequence shown here is derived from an EMBL/GenBank/DDBJ whole genome shotgun (WGS) entry which is preliminary data.</text>
</comment>
<organism evidence="2 3">
    <name type="scientific">Tissierella simiarum</name>
    <dbReference type="NCBI Taxonomy" id="2841534"/>
    <lineage>
        <taxon>Bacteria</taxon>
        <taxon>Bacillati</taxon>
        <taxon>Bacillota</taxon>
        <taxon>Tissierellia</taxon>
        <taxon>Tissierellales</taxon>
        <taxon>Tissierellaceae</taxon>
        <taxon>Tissierella</taxon>
    </lineage>
</organism>
<proteinExistence type="predicted"/>
<dbReference type="PANTHER" id="PTHR33393">
    <property type="entry name" value="POLYGLUTAMINE SYNTHESIS ACCESSORY PROTEIN RV0574C-RELATED"/>
    <property type="match status" value="1"/>
</dbReference>
<evidence type="ECO:0000313" key="3">
    <source>
        <dbReference type="Proteomes" id="UP000749471"/>
    </source>
</evidence>
<dbReference type="PANTHER" id="PTHR33393:SF13">
    <property type="entry name" value="PGA BIOSYNTHESIS PROTEIN CAPA"/>
    <property type="match status" value="1"/>
</dbReference>
<feature type="domain" description="Capsule synthesis protein CapA" evidence="1">
    <location>
        <begin position="32"/>
        <end position="274"/>
    </location>
</feature>
<dbReference type="RefSeq" id="WP_216520955.1">
    <property type="nucleotide sequence ID" value="NZ_JAHLPM010000013.1"/>
</dbReference>
<dbReference type="InterPro" id="IPR052169">
    <property type="entry name" value="CW_Biosynth-Accessory"/>
</dbReference>
<reference evidence="2 3" key="1">
    <citation type="submission" date="2021-06" db="EMBL/GenBank/DDBJ databases">
        <authorList>
            <person name="Sun Q."/>
            <person name="Li D."/>
        </authorList>
    </citation>
    <scope>NUCLEOTIDE SEQUENCE [LARGE SCALE GENOMIC DNA]</scope>
    <source>
        <strain evidence="2 3">MSJ-40</strain>
    </source>
</reference>